<comment type="subcellular location">
    <subcellularLocation>
        <location evidence="10">Cytoplasm</location>
    </subcellularLocation>
    <subcellularLocation>
        <location evidence="10">Mitochondrion</location>
    </subcellularLocation>
</comment>
<evidence type="ECO:0000256" key="7">
    <source>
        <dbReference type="ARBA" id="ARBA00022958"/>
    </source>
</evidence>
<organism evidence="12 13">
    <name type="scientific">Lipomyces tetrasporus</name>
    <dbReference type="NCBI Taxonomy" id="54092"/>
    <lineage>
        <taxon>Eukaryota</taxon>
        <taxon>Fungi</taxon>
        <taxon>Dikarya</taxon>
        <taxon>Ascomycota</taxon>
        <taxon>Saccharomycotina</taxon>
        <taxon>Lipomycetes</taxon>
        <taxon>Lipomycetales</taxon>
        <taxon>Lipomycetaceae</taxon>
        <taxon>Lipomyces</taxon>
    </lineage>
</organism>
<comment type="similarity">
    <text evidence="10">Belongs to the NnrE/AIBP family.</text>
</comment>
<dbReference type="FunFam" id="3.40.50.10260:FF:000005">
    <property type="entry name" value="NAD(P)H-hydrate epimerase"/>
    <property type="match status" value="1"/>
</dbReference>
<evidence type="ECO:0000313" key="13">
    <source>
        <dbReference type="Proteomes" id="UP001217417"/>
    </source>
</evidence>
<evidence type="ECO:0000256" key="3">
    <source>
        <dbReference type="ARBA" id="ARBA00012228"/>
    </source>
</evidence>
<gene>
    <name evidence="12" type="ORF">POJ06DRAFT_248030</name>
</gene>
<feature type="binding site" evidence="10">
    <location>
        <position position="161"/>
    </location>
    <ligand>
        <name>(6S)-NADPHX</name>
        <dbReference type="ChEBI" id="CHEBI:64076"/>
    </ligand>
</feature>
<evidence type="ECO:0000256" key="1">
    <source>
        <dbReference type="ARBA" id="ARBA00000013"/>
    </source>
</evidence>
<feature type="binding site" evidence="10">
    <location>
        <begin position="132"/>
        <end position="138"/>
    </location>
    <ligand>
        <name>(6S)-NADPHX</name>
        <dbReference type="ChEBI" id="CHEBI:64076"/>
    </ligand>
</feature>
<dbReference type="NCBIfam" id="TIGR00197">
    <property type="entry name" value="yjeF_nterm"/>
    <property type="match status" value="1"/>
</dbReference>
<evidence type="ECO:0000259" key="11">
    <source>
        <dbReference type="PROSITE" id="PS51385"/>
    </source>
</evidence>
<keyword evidence="4 10" id="KW-0479">Metal-binding</keyword>
<dbReference type="InterPro" id="IPR036652">
    <property type="entry name" value="YjeF_N_dom_sf"/>
</dbReference>
<dbReference type="Gene3D" id="3.40.50.10260">
    <property type="entry name" value="YjeF N-terminal domain"/>
    <property type="match status" value="1"/>
</dbReference>
<evidence type="ECO:0000313" key="12">
    <source>
        <dbReference type="EMBL" id="KAJ8101845.1"/>
    </source>
</evidence>
<dbReference type="PANTHER" id="PTHR13232:SF10">
    <property type="entry name" value="NAD(P)H-HYDRATE EPIMERASE"/>
    <property type="match status" value="1"/>
</dbReference>
<dbReference type="PANTHER" id="PTHR13232">
    <property type="entry name" value="NAD(P)H-HYDRATE EPIMERASE"/>
    <property type="match status" value="1"/>
</dbReference>
<evidence type="ECO:0000256" key="9">
    <source>
        <dbReference type="ARBA" id="ARBA00023235"/>
    </source>
</evidence>
<feature type="binding site" evidence="10">
    <location>
        <position position="164"/>
    </location>
    <ligand>
        <name>K(+)</name>
        <dbReference type="ChEBI" id="CHEBI:29103"/>
    </ligand>
</feature>
<keyword evidence="10" id="KW-0496">Mitochondrion</keyword>
<comment type="catalytic activity">
    <reaction evidence="1 10">
        <text>(6R)-NADHX = (6S)-NADHX</text>
        <dbReference type="Rhea" id="RHEA:32215"/>
        <dbReference type="ChEBI" id="CHEBI:64074"/>
        <dbReference type="ChEBI" id="CHEBI:64075"/>
        <dbReference type="EC" id="5.1.99.6"/>
    </reaction>
</comment>
<keyword evidence="5 10" id="KW-0547">Nucleotide-binding</keyword>
<name>A0AAD7VV41_9ASCO</name>
<dbReference type="GO" id="GO:0052856">
    <property type="term" value="F:NAD(P)HX epimerase activity"/>
    <property type="evidence" value="ECO:0007669"/>
    <property type="project" value="UniProtKB-UniRule"/>
</dbReference>
<feature type="domain" description="YjeF N-terminal" evidence="11">
    <location>
        <begin position="16"/>
        <end position="223"/>
    </location>
</feature>
<dbReference type="RefSeq" id="XP_056045295.1">
    <property type="nucleotide sequence ID" value="XM_056186973.1"/>
</dbReference>
<dbReference type="GO" id="GO:0005739">
    <property type="term" value="C:mitochondrion"/>
    <property type="evidence" value="ECO:0007669"/>
    <property type="project" value="UniProtKB-SubCell"/>
</dbReference>
<evidence type="ECO:0000256" key="10">
    <source>
        <dbReference type="HAMAP-Rule" id="MF_03159"/>
    </source>
</evidence>
<keyword evidence="6" id="KW-0521">NADP</keyword>
<keyword evidence="13" id="KW-1185">Reference proteome</keyword>
<keyword evidence="8 10" id="KW-0520">NAD</keyword>
<keyword evidence="9 10" id="KW-0413">Isomerase</keyword>
<proteinExistence type="inferred from homology"/>
<evidence type="ECO:0000256" key="6">
    <source>
        <dbReference type="ARBA" id="ARBA00022857"/>
    </source>
</evidence>
<comment type="caution">
    <text evidence="12">The sequence shown here is derived from an EMBL/GenBank/DDBJ whole genome shotgun (WGS) entry which is preliminary data.</text>
</comment>
<keyword evidence="10" id="KW-0963">Cytoplasm</keyword>
<evidence type="ECO:0000256" key="5">
    <source>
        <dbReference type="ARBA" id="ARBA00022741"/>
    </source>
</evidence>
<accession>A0AAD7VV41</accession>
<evidence type="ECO:0000256" key="8">
    <source>
        <dbReference type="ARBA" id="ARBA00023027"/>
    </source>
</evidence>
<dbReference type="Pfam" id="PF03853">
    <property type="entry name" value="YjeF_N"/>
    <property type="match status" value="1"/>
</dbReference>
<dbReference type="EMBL" id="JARPMG010000003">
    <property type="protein sequence ID" value="KAJ8101845.1"/>
    <property type="molecule type" value="Genomic_DNA"/>
</dbReference>
<sequence>MAASRVRQMYLSAKNAAALDTELMSSGGFSLDQLMELAGLSCAQAVYKSYPPESKRSVLVIAGPGNNGGDGLVAARHLKLFGYSPTVYYPKRPNRDIYNRLYTQLTNLKVSFTDDIDTAITEADQILDAIFGFSFTPPIRDPFVHVIGLLESSKKPVVSIDIPSSWDVDSGPPNAGEIGAGFVPNVLVSLTAPKPAARFFKGRHFLGGRFISKELADKRGFSLPEYPGVDQVVELPTENEKL</sequence>
<comment type="catalytic activity">
    <reaction evidence="2 10">
        <text>(6R)-NADPHX = (6S)-NADPHX</text>
        <dbReference type="Rhea" id="RHEA:32227"/>
        <dbReference type="ChEBI" id="CHEBI:64076"/>
        <dbReference type="ChEBI" id="CHEBI:64077"/>
        <dbReference type="EC" id="5.1.99.6"/>
    </reaction>
</comment>
<dbReference type="EC" id="5.1.99.6" evidence="3 10"/>
<dbReference type="InterPro" id="IPR004443">
    <property type="entry name" value="YjeF_N_dom"/>
</dbReference>
<feature type="binding site" evidence="10">
    <location>
        <begin position="66"/>
        <end position="70"/>
    </location>
    <ligand>
        <name>(6S)-NADPHX</name>
        <dbReference type="ChEBI" id="CHEBI:64076"/>
    </ligand>
</feature>
<protein>
    <recommendedName>
        <fullName evidence="3 10">NAD(P)H-hydrate epimerase</fullName>
        <ecNumber evidence="3 10">5.1.99.6</ecNumber>
    </recommendedName>
    <alternativeName>
        <fullName evidence="10">NAD(P)HX epimerase</fullName>
    </alternativeName>
</protein>
<dbReference type="HAMAP" id="MF_01966">
    <property type="entry name" value="NADHX_epimerase"/>
    <property type="match status" value="1"/>
</dbReference>
<dbReference type="GeneID" id="80882139"/>
<dbReference type="PROSITE" id="PS51385">
    <property type="entry name" value="YJEF_N"/>
    <property type="match status" value="1"/>
</dbReference>
<dbReference type="SUPFAM" id="SSF64153">
    <property type="entry name" value="YjeF N-terminal domain-like"/>
    <property type="match status" value="1"/>
</dbReference>
<comment type="function">
    <text evidence="10">Catalyzes the epimerization of the S- and R-forms of NAD(P)HX, a damaged form of NAD(P)H that is a result of enzymatic or heat-dependent hydration. This is a prerequisite for the S-specific NAD(P)H-hydrate dehydratase to allow the repair of both epimers of NAD(P)HX.</text>
</comment>
<dbReference type="GO" id="GO:0000166">
    <property type="term" value="F:nucleotide binding"/>
    <property type="evidence" value="ECO:0007669"/>
    <property type="project" value="UniProtKB-KW"/>
</dbReference>
<comment type="caution">
    <text evidence="10">Lacks conserved residue(s) required for the propagation of feature annotation.</text>
</comment>
<feature type="binding site" evidence="10">
    <location>
        <position position="67"/>
    </location>
    <ligand>
        <name>K(+)</name>
        <dbReference type="ChEBI" id="CHEBI:29103"/>
    </ligand>
</feature>
<dbReference type="Proteomes" id="UP001217417">
    <property type="component" value="Unassembled WGS sequence"/>
</dbReference>
<dbReference type="InterPro" id="IPR032976">
    <property type="entry name" value="YJEFN_prot_NAXE-like"/>
</dbReference>
<reference evidence="12" key="1">
    <citation type="submission" date="2023-03" db="EMBL/GenBank/DDBJ databases">
        <title>Near-Complete genome sequence of Lipomyces tetrasporous NRRL Y-64009, an oleaginous yeast capable of growing on lignocellulosic hydrolysates.</title>
        <authorList>
            <consortium name="Lawrence Berkeley National Laboratory"/>
            <person name="Jagtap S.S."/>
            <person name="Liu J.-J."/>
            <person name="Walukiewicz H.E."/>
            <person name="Pangilinan J."/>
            <person name="Lipzen A."/>
            <person name="Ahrendt S."/>
            <person name="Koriabine M."/>
            <person name="Cobaugh K."/>
            <person name="Salamov A."/>
            <person name="Yoshinaga Y."/>
            <person name="Ng V."/>
            <person name="Daum C."/>
            <person name="Grigoriev I.V."/>
            <person name="Slininger P.J."/>
            <person name="Dien B.S."/>
            <person name="Jin Y.-S."/>
            <person name="Rao C.V."/>
        </authorList>
    </citation>
    <scope>NUCLEOTIDE SEQUENCE</scope>
    <source>
        <strain evidence="12">NRRL Y-64009</strain>
    </source>
</reference>
<evidence type="ECO:0000256" key="2">
    <source>
        <dbReference type="ARBA" id="ARBA00000909"/>
    </source>
</evidence>
<dbReference type="AlphaFoldDB" id="A0AAD7VV41"/>
<keyword evidence="7 10" id="KW-0630">Potassium</keyword>
<comment type="cofactor">
    <cofactor evidence="10">
        <name>K(+)</name>
        <dbReference type="ChEBI" id="CHEBI:29103"/>
    </cofactor>
    <text evidence="10">Binds 1 potassium ion per subunit.</text>
</comment>
<evidence type="ECO:0000256" key="4">
    <source>
        <dbReference type="ARBA" id="ARBA00022723"/>
    </source>
</evidence>
<dbReference type="GO" id="GO:0046872">
    <property type="term" value="F:metal ion binding"/>
    <property type="evidence" value="ECO:0007669"/>
    <property type="project" value="UniProtKB-KW"/>
</dbReference>
<feature type="binding site" evidence="10">
    <location>
        <position position="128"/>
    </location>
    <ligand>
        <name>K(+)</name>
        <dbReference type="ChEBI" id="CHEBI:29103"/>
    </ligand>
</feature>